<dbReference type="EMBL" id="JACQMI010000005">
    <property type="protein sequence ID" value="MBI4132625.1"/>
    <property type="molecule type" value="Genomic_DNA"/>
</dbReference>
<name>A0A933DRY3_9BACT</name>
<proteinExistence type="predicted"/>
<dbReference type="AlphaFoldDB" id="A0A933DRY3"/>
<dbReference type="Proteomes" id="UP000756703">
    <property type="component" value="Unassembled WGS sequence"/>
</dbReference>
<comment type="caution">
    <text evidence="1">The sequence shown here is derived from an EMBL/GenBank/DDBJ whole genome shotgun (WGS) entry which is preliminary data.</text>
</comment>
<protein>
    <submittedName>
        <fullName evidence="1">Uncharacterized protein</fullName>
    </submittedName>
</protein>
<organism evidence="1 2">
    <name type="scientific">Candidatus Sungiibacteriota bacterium</name>
    <dbReference type="NCBI Taxonomy" id="2750080"/>
    <lineage>
        <taxon>Bacteria</taxon>
        <taxon>Candidatus Sungiibacteriota</taxon>
    </lineage>
</organism>
<evidence type="ECO:0000313" key="1">
    <source>
        <dbReference type="EMBL" id="MBI4132625.1"/>
    </source>
</evidence>
<evidence type="ECO:0000313" key="2">
    <source>
        <dbReference type="Proteomes" id="UP000756703"/>
    </source>
</evidence>
<reference evidence="1" key="1">
    <citation type="submission" date="2020-07" db="EMBL/GenBank/DDBJ databases">
        <title>Huge and variable diversity of episymbiotic CPR bacteria and DPANN archaea in groundwater ecosystems.</title>
        <authorList>
            <person name="He C.Y."/>
            <person name="Keren R."/>
            <person name="Whittaker M."/>
            <person name="Farag I.F."/>
            <person name="Doudna J."/>
            <person name="Cate J.H.D."/>
            <person name="Banfield J.F."/>
        </authorList>
    </citation>
    <scope>NUCLEOTIDE SEQUENCE</scope>
    <source>
        <strain evidence="1">NC_groundwater_1225_Ag_S-0.1um_56_177</strain>
    </source>
</reference>
<accession>A0A933DRY3</accession>
<sequence length="118" mass="13099">MRSSSSTSSQQAIRFTQWIGQLTQELGSHSFEGKPLGVVIKELLELDQKVSQLKEALGAATDSIPCSRDGTTEEFLQRQLLHKSWTLSELELTLEIAWLSAVRRAGAEQDWTSHGRGS</sequence>
<gene>
    <name evidence="1" type="ORF">HY473_00800</name>
</gene>